<dbReference type="GeneID" id="41963311"/>
<evidence type="ECO:0000313" key="3">
    <source>
        <dbReference type="RefSeq" id="XP_030978493.1"/>
    </source>
</evidence>
<keyword evidence="2" id="KW-1185">Reference proteome</keyword>
<evidence type="ECO:0000256" key="1">
    <source>
        <dbReference type="SAM" id="MobiDB-lite"/>
    </source>
</evidence>
<feature type="region of interest" description="Disordered" evidence="1">
    <location>
        <begin position="12"/>
        <end position="38"/>
    </location>
</feature>
<name>A0A6P8AU98_PYRGI</name>
<organism evidence="2 3">
    <name type="scientific">Pyricularia grisea</name>
    <name type="common">Crabgrass-specific blast fungus</name>
    <name type="synonym">Magnaporthe grisea</name>
    <dbReference type="NCBI Taxonomy" id="148305"/>
    <lineage>
        <taxon>Eukaryota</taxon>
        <taxon>Fungi</taxon>
        <taxon>Dikarya</taxon>
        <taxon>Ascomycota</taxon>
        <taxon>Pezizomycotina</taxon>
        <taxon>Sordariomycetes</taxon>
        <taxon>Sordariomycetidae</taxon>
        <taxon>Magnaporthales</taxon>
        <taxon>Pyriculariaceae</taxon>
        <taxon>Pyricularia</taxon>
    </lineage>
</organism>
<accession>A0A6P8AU98</accession>
<dbReference type="AlphaFoldDB" id="A0A6P8AU98"/>
<reference evidence="3" key="3">
    <citation type="submission" date="2025-08" db="UniProtKB">
        <authorList>
            <consortium name="RefSeq"/>
        </authorList>
    </citation>
    <scope>IDENTIFICATION</scope>
    <source>
        <strain evidence="3">NI907</strain>
    </source>
</reference>
<gene>
    <name evidence="3" type="ORF">PgNI_08406</name>
</gene>
<reference evidence="2 3" key="1">
    <citation type="journal article" date="2019" name="Mol. Biol. Evol.">
        <title>Blast fungal genomes show frequent chromosomal changes, gene gains and losses, and effector gene turnover.</title>
        <authorList>
            <person name="Gomez Luciano L.B."/>
            <person name="Jason Tsai I."/>
            <person name="Chuma I."/>
            <person name="Tosa Y."/>
            <person name="Chen Y.H."/>
            <person name="Li J.Y."/>
            <person name="Li M.Y."/>
            <person name="Jade Lu M.Y."/>
            <person name="Nakayashiki H."/>
            <person name="Li W.H."/>
        </authorList>
    </citation>
    <scope>NUCLEOTIDE SEQUENCE [LARGE SCALE GENOMIC DNA]</scope>
    <source>
        <strain evidence="2 3">NI907</strain>
    </source>
</reference>
<dbReference type="KEGG" id="pgri:PgNI_08406"/>
<evidence type="ECO:0000313" key="2">
    <source>
        <dbReference type="Proteomes" id="UP000515153"/>
    </source>
</evidence>
<sequence length="98" mass="10969">MLRCKVREALKTTNTNLRHSDESRTSAPSARDDDGGSAKMKMADFHAILTIGSENLFEQLAMIHASVYATQQTSIVDMLEELNKLFYDANSHAEDHVK</sequence>
<proteinExistence type="predicted"/>
<dbReference type="Proteomes" id="UP000515153">
    <property type="component" value="Chromosome V"/>
</dbReference>
<feature type="compositionally biased region" description="Basic and acidic residues" evidence="1">
    <location>
        <begin position="18"/>
        <end position="38"/>
    </location>
</feature>
<dbReference type="RefSeq" id="XP_030978493.1">
    <property type="nucleotide sequence ID" value="XM_031128403.1"/>
</dbReference>
<protein>
    <submittedName>
        <fullName evidence="3">Uncharacterized protein</fullName>
    </submittedName>
</protein>
<reference evidence="3" key="2">
    <citation type="submission" date="2019-10" db="EMBL/GenBank/DDBJ databases">
        <authorList>
            <consortium name="NCBI Genome Project"/>
        </authorList>
    </citation>
    <scope>NUCLEOTIDE SEQUENCE</scope>
    <source>
        <strain evidence="3">NI907</strain>
    </source>
</reference>